<sequence length="33" mass="3903">LMGQLITNLRLSNREENRILGELNRWAINVCFD</sequence>
<feature type="non-terminal residue" evidence="1">
    <location>
        <position position="1"/>
    </location>
</feature>
<reference evidence="1 2" key="1">
    <citation type="journal article" date="2016" name="PLoS ONE">
        <title>A First Insight into the Genome of the Filter-Feeder Mussel Mytilus galloprovincialis.</title>
        <authorList>
            <person name="Murgarella M."/>
            <person name="Puiu D."/>
            <person name="Novoa B."/>
            <person name="Figueras A."/>
            <person name="Posada D."/>
            <person name="Canchaya C."/>
        </authorList>
    </citation>
    <scope>NUCLEOTIDE SEQUENCE [LARGE SCALE GENOMIC DNA]</scope>
    <source>
        <tissue evidence="1">Muscle</tissue>
    </source>
</reference>
<comment type="caution">
    <text evidence="1">The sequence shown here is derived from an EMBL/GenBank/DDBJ whole genome shotgun (WGS) entry which is preliminary data.</text>
</comment>
<dbReference type="Proteomes" id="UP000266721">
    <property type="component" value="Unassembled WGS sequence"/>
</dbReference>
<gene>
    <name evidence="1" type="ORF">AM593_00328</name>
</gene>
<evidence type="ECO:0000313" key="1">
    <source>
        <dbReference type="EMBL" id="OPL33361.1"/>
    </source>
</evidence>
<protein>
    <submittedName>
        <fullName evidence="1">Uncharacterized protein</fullName>
    </submittedName>
</protein>
<name>A0A3L5TTW5_MYTGA</name>
<proteinExistence type="predicted"/>
<accession>A0A3L5TTW5</accession>
<keyword evidence="2" id="KW-1185">Reference proteome</keyword>
<dbReference type="AlphaFoldDB" id="A0A3L5TTW5"/>
<organism evidence="1 2">
    <name type="scientific">Mytilus galloprovincialis</name>
    <name type="common">Mediterranean mussel</name>
    <dbReference type="NCBI Taxonomy" id="29158"/>
    <lineage>
        <taxon>Eukaryota</taxon>
        <taxon>Metazoa</taxon>
        <taxon>Spiralia</taxon>
        <taxon>Lophotrochozoa</taxon>
        <taxon>Mollusca</taxon>
        <taxon>Bivalvia</taxon>
        <taxon>Autobranchia</taxon>
        <taxon>Pteriomorphia</taxon>
        <taxon>Mytilida</taxon>
        <taxon>Mytiloidea</taxon>
        <taxon>Mytilidae</taxon>
        <taxon>Mytilinae</taxon>
        <taxon>Mytilus</taxon>
    </lineage>
</organism>
<evidence type="ECO:0000313" key="2">
    <source>
        <dbReference type="Proteomes" id="UP000266721"/>
    </source>
</evidence>
<dbReference type="EMBL" id="KV583411">
    <property type="protein sequence ID" value="OPL33361.1"/>
    <property type="molecule type" value="Genomic_DNA"/>
</dbReference>